<organism evidence="7">
    <name type="scientific">freshwater metagenome</name>
    <dbReference type="NCBI Taxonomy" id="449393"/>
    <lineage>
        <taxon>unclassified sequences</taxon>
        <taxon>metagenomes</taxon>
        <taxon>ecological metagenomes</taxon>
    </lineage>
</organism>
<keyword evidence="2" id="KW-0808">Transferase</keyword>
<dbReference type="GO" id="GO:0016740">
    <property type="term" value="F:transferase activity"/>
    <property type="evidence" value="ECO:0007669"/>
    <property type="project" value="UniProtKB-KW"/>
</dbReference>
<feature type="domain" description="ABC1 atypical kinase-like" evidence="6">
    <location>
        <begin position="140"/>
        <end position="370"/>
    </location>
</feature>
<proteinExistence type="inferred from homology"/>
<dbReference type="Pfam" id="PF03109">
    <property type="entry name" value="ABC1"/>
    <property type="match status" value="1"/>
</dbReference>
<accession>A0A6J7HFD1</accession>
<evidence type="ECO:0000313" key="7">
    <source>
        <dbReference type="EMBL" id="CAB4919717.1"/>
    </source>
</evidence>
<feature type="transmembrane region" description="Helical" evidence="5">
    <location>
        <begin position="20"/>
        <end position="39"/>
    </location>
</feature>
<dbReference type="AlphaFoldDB" id="A0A6J7HFD1"/>
<evidence type="ECO:0000259" key="6">
    <source>
        <dbReference type="Pfam" id="PF03109"/>
    </source>
</evidence>
<keyword evidence="5" id="KW-0472">Membrane</keyword>
<dbReference type="SUPFAM" id="SSF56112">
    <property type="entry name" value="Protein kinase-like (PK-like)"/>
    <property type="match status" value="1"/>
</dbReference>
<evidence type="ECO:0000256" key="1">
    <source>
        <dbReference type="ARBA" id="ARBA00009670"/>
    </source>
</evidence>
<dbReference type="InterPro" id="IPR051409">
    <property type="entry name" value="Atypical_kinase_ADCK"/>
</dbReference>
<evidence type="ECO:0000256" key="5">
    <source>
        <dbReference type="SAM" id="Phobius"/>
    </source>
</evidence>
<dbReference type="PANTHER" id="PTHR43851">
    <property type="match status" value="1"/>
</dbReference>
<keyword evidence="5" id="KW-0812">Transmembrane</keyword>
<gene>
    <name evidence="7" type="ORF">UFOPK3519_01870</name>
</gene>
<comment type="similarity">
    <text evidence="1">Belongs to the protein kinase superfamily. ADCK protein kinase family.</text>
</comment>
<sequence>MSDATRLPICRAELKLDLKSPVLIGAAGIAVCGLLYVAASRARSWSGKPGAFIPTNRARRTATLAQVGAKTGTNFVSMKARGLLATQERRGELREAFELQTAEQVTEVLGNMRGAMMKLGQMASYLDQGLPEPVRQALAQLQSNAPPMAYSLVAQVIQEELGGDPDEVFAEFERDPLAAASIGQVHLATTHAGQKVAVKVQYPGVDQAIASDLENTELLFQMMGMLFPGMDPGPIVAELQDRLVEELDYLLEADHQRLFSGAYSGHPYIHIPEVFDELSTSRVLTTEFAEGVSFSEAMTWSDEERQLTAECLYRFAFGSIYQLHAFNGDPHPGNYVFRPGGQITFLDFGLCKRFTHDEVQVFEQMIQAMVLDRDIGAFRSIIQGIGILPPDLVVEDAVMQEYFGHFYEFVMEETVMEITPEYSSQSVRQFFDLSGPHAAIMKAANLPPSMVIIQRINLGLFALFGDLQARGNWRLIAEELWPFTHAAPSTPMGVRIAAWQGSGTTPPI</sequence>
<keyword evidence="5" id="KW-1133">Transmembrane helix</keyword>
<evidence type="ECO:0000256" key="4">
    <source>
        <dbReference type="ARBA" id="ARBA00022840"/>
    </source>
</evidence>
<dbReference type="InterPro" id="IPR004147">
    <property type="entry name" value="ABC1_dom"/>
</dbReference>
<dbReference type="CDD" id="cd13970">
    <property type="entry name" value="ABC1_ADCK3"/>
    <property type="match status" value="1"/>
</dbReference>
<dbReference type="InterPro" id="IPR011009">
    <property type="entry name" value="Kinase-like_dom_sf"/>
</dbReference>
<evidence type="ECO:0000256" key="3">
    <source>
        <dbReference type="ARBA" id="ARBA00022741"/>
    </source>
</evidence>
<dbReference type="EMBL" id="CAFBMG010000225">
    <property type="protein sequence ID" value="CAB4919717.1"/>
    <property type="molecule type" value="Genomic_DNA"/>
</dbReference>
<keyword evidence="3" id="KW-0547">Nucleotide-binding</keyword>
<dbReference type="GO" id="GO:0005524">
    <property type="term" value="F:ATP binding"/>
    <property type="evidence" value="ECO:0007669"/>
    <property type="project" value="UniProtKB-KW"/>
</dbReference>
<protein>
    <submittedName>
        <fullName evidence="7">Unannotated protein</fullName>
    </submittedName>
</protein>
<evidence type="ECO:0000256" key="2">
    <source>
        <dbReference type="ARBA" id="ARBA00022679"/>
    </source>
</evidence>
<dbReference type="PANTHER" id="PTHR43851:SF3">
    <property type="entry name" value="COENZYME Q8"/>
    <property type="match status" value="1"/>
</dbReference>
<reference evidence="7" key="1">
    <citation type="submission" date="2020-05" db="EMBL/GenBank/DDBJ databases">
        <authorList>
            <person name="Chiriac C."/>
            <person name="Salcher M."/>
            <person name="Ghai R."/>
            <person name="Kavagutti S V."/>
        </authorList>
    </citation>
    <scope>NUCLEOTIDE SEQUENCE</scope>
</reference>
<name>A0A6J7HFD1_9ZZZZ</name>
<keyword evidence="4" id="KW-0067">ATP-binding</keyword>
<dbReference type="InterPro" id="IPR034646">
    <property type="entry name" value="ADCK3_dom"/>
</dbReference>